<feature type="chain" id="PRO_5039896851" evidence="5">
    <location>
        <begin position="18"/>
        <end position="294"/>
    </location>
</feature>
<sequence length="294" mass="33877">MFGKIIIPICIIGISQAVLIDQTMQKHEQDKENPHGWQMVKTYHPPKSTYMYRYEPFAYPKYEFEYSVSDKKTGDHKHHHETRDGDRVRGEYSLVESDGSLRKVQYHADDHNGFNAVVSKTVNKHGDHAVSITDHTRFFYPVGHGIKINHYFPGKNYQYQHMELKENNNERKPVHEEREPEVVKNEEPTKMVLINSAENVMLVEDPVQETTPLPKAEEVDTVQVVPAMVSVVAPNPENDKDNNEISTATDVEKIEEPPKEPSSPVEDQTPREDQPLDSEVASSFYHSRIYYVGF</sequence>
<dbReference type="GeneID" id="111349164"/>
<reference evidence="7" key="1">
    <citation type="submission" date="2025-08" db="UniProtKB">
        <authorList>
            <consortium name="RefSeq"/>
        </authorList>
    </citation>
    <scope>IDENTIFICATION</scope>
    <source>
        <strain evidence="7">Ishihara</strain>
        <tissue evidence="7">Whole body</tissue>
    </source>
</reference>
<dbReference type="PROSITE" id="PS00233">
    <property type="entry name" value="CHIT_BIND_RR_1"/>
    <property type="match status" value="1"/>
</dbReference>
<feature type="compositionally biased region" description="Basic and acidic residues" evidence="4">
    <location>
        <begin position="250"/>
        <end position="259"/>
    </location>
</feature>
<dbReference type="KEGG" id="sliu:111349164"/>
<dbReference type="PANTHER" id="PTHR12236:SF95">
    <property type="entry name" value="CUTICULAR PROTEIN 76BD, ISOFORM C-RELATED"/>
    <property type="match status" value="1"/>
</dbReference>
<organism evidence="6 7">
    <name type="scientific">Spodoptera litura</name>
    <name type="common">Asian cotton leafworm</name>
    <dbReference type="NCBI Taxonomy" id="69820"/>
    <lineage>
        <taxon>Eukaryota</taxon>
        <taxon>Metazoa</taxon>
        <taxon>Ecdysozoa</taxon>
        <taxon>Arthropoda</taxon>
        <taxon>Hexapoda</taxon>
        <taxon>Insecta</taxon>
        <taxon>Pterygota</taxon>
        <taxon>Neoptera</taxon>
        <taxon>Endopterygota</taxon>
        <taxon>Lepidoptera</taxon>
        <taxon>Glossata</taxon>
        <taxon>Ditrysia</taxon>
        <taxon>Noctuoidea</taxon>
        <taxon>Noctuidae</taxon>
        <taxon>Amphipyrinae</taxon>
        <taxon>Spodoptera</taxon>
    </lineage>
</organism>
<accession>A0A9J7DRX9</accession>
<keyword evidence="2 5" id="KW-0732">Signal</keyword>
<dbReference type="PROSITE" id="PS51155">
    <property type="entry name" value="CHIT_BIND_RR_2"/>
    <property type="match status" value="1"/>
</dbReference>
<dbReference type="OrthoDB" id="7789829at2759"/>
<evidence type="ECO:0000256" key="1">
    <source>
        <dbReference type="ARBA" id="ARBA00022460"/>
    </source>
</evidence>
<gene>
    <name evidence="7" type="primary">LOC111349164</name>
</gene>
<dbReference type="GO" id="GO:0042302">
    <property type="term" value="F:structural constituent of cuticle"/>
    <property type="evidence" value="ECO:0007669"/>
    <property type="project" value="UniProtKB-UniRule"/>
</dbReference>
<evidence type="ECO:0000313" key="7">
    <source>
        <dbReference type="RefSeq" id="XP_022815922.1"/>
    </source>
</evidence>
<dbReference type="InterPro" id="IPR000618">
    <property type="entry name" value="Insect_cuticle"/>
</dbReference>
<dbReference type="AlphaFoldDB" id="A0A9J7DRX9"/>
<dbReference type="GO" id="GO:0031012">
    <property type="term" value="C:extracellular matrix"/>
    <property type="evidence" value="ECO:0007669"/>
    <property type="project" value="TreeGrafter"/>
</dbReference>
<keyword evidence="1 3" id="KW-0193">Cuticle</keyword>
<feature type="region of interest" description="Disordered" evidence="4">
    <location>
        <begin position="233"/>
        <end position="280"/>
    </location>
</feature>
<protein>
    <submittedName>
        <fullName evidence="7">Uncharacterized protein LOC111349164</fullName>
    </submittedName>
</protein>
<feature type="signal peptide" evidence="5">
    <location>
        <begin position="1"/>
        <end position="17"/>
    </location>
</feature>
<evidence type="ECO:0000256" key="2">
    <source>
        <dbReference type="ARBA" id="ARBA00022729"/>
    </source>
</evidence>
<dbReference type="PRINTS" id="PR00947">
    <property type="entry name" value="CUTICLE"/>
</dbReference>
<dbReference type="PANTHER" id="PTHR12236">
    <property type="entry name" value="STRUCTURAL CONTITUENT OF CUTICLE"/>
    <property type="match status" value="1"/>
</dbReference>
<dbReference type="CTD" id="100379381"/>
<dbReference type="RefSeq" id="XP_022815922.1">
    <property type="nucleotide sequence ID" value="XM_022960154.1"/>
</dbReference>
<keyword evidence="6" id="KW-1185">Reference proteome</keyword>
<evidence type="ECO:0000256" key="4">
    <source>
        <dbReference type="SAM" id="MobiDB-lite"/>
    </source>
</evidence>
<dbReference type="GO" id="GO:0005615">
    <property type="term" value="C:extracellular space"/>
    <property type="evidence" value="ECO:0007669"/>
    <property type="project" value="TreeGrafter"/>
</dbReference>
<evidence type="ECO:0000256" key="5">
    <source>
        <dbReference type="SAM" id="SignalP"/>
    </source>
</evidence>
<dbReference type="InterPro" id="IPR031311">
    <property type="entry name" value="CHIT_BIND_RR_consensus"/>
</dbReference>
<evidence type="ECO:0000256" key="3">
    <source>
        <dbReference type="PROSITE-ProRule" id="PRU00497"/>
    </source>
</evidence>
<dbReference type="Pfam" id="PF00379">
    <property type="entry name" value="Chitin_bind_4"/>
    <property type="match status" value="1"/>
</dbReference>
<proteinExistence type="predicted"/>
<name>A0A9J7DRX9_SPOLT</name>
<evidence type="ECO:0000313" key="6">
    <source>
        <dbReference type="Proteomes" id="UP000301870"/>
    </source>
</evidence>
<dbReference type="Proteomes" id="UP000301870">
    <property type="component" value="Chromosome 9"/>
</dbReference>
<dbReference type="InterPro" id="IPR051217">
    <property type="entry name" value="Insect_Cuticle_Struc_Prot"/>
</dbReference>